<sequence>MLLYSDNIEKNASHTHAVPLMLSKDPHNAPIGWEYHGSWNIKSSSETQKKVITMNVIQFFSPNNYSRDDDKDQFHDRLQSTMEKCSGKENDHHDERHISQSRNGQHRI</sequence>
<accession>A0A183MQ52</accession>
<organism evidence="2 3">
    <name type="scientific">Schistosoma margrebowiei</name>
    <dbReference type="NCBI Taxonomy" id="48269"/>
    <lineage>
        <taxon>Eukaryota</taxon>
        <taxon>Metazoa</taxon>
        <taxon>Spiralia</taxon>
        <taxon>Lophotrochozoa</taxon>
        <taxon>Platyhelminthes</taxon>
        <taxon>Trematoda</taxon>
        <taxon>Digenea</taxon>
        <taxon>Strigeidida</taxon>
        <taxon>Schistosomatoidea</taxon>
        <taxon>Schistosomatidae</taxon>
        <taxon>Schistosoma</taxon>
    </lineage>
</organism>
<feature type="compositionally biased region" description="Basic and acidic residues" evidence="1">
    <location>
        <begin position="66"/>
        <end position="78"/>
    </location>
</feature>
<evidence type="ECO:0000313" key="2">
    <source>
        <dbReference type="EMBL" id="VDP26763.1"/>
    </source>
</evidence>
<reference evidence="2 3" key="1">
    <citation type="submission" date="2018-11" db="EMBL/GenBank/DDBJ databases">
        <authorList>
            <consortium name="Pathogen Informatics"/>
        </authorList>
    </citation>
    <scope>NUCLEOTIDE SEQUENCE [LARGE SCALE GENOMIC DNA]</scope>
    <source>
        <strain evidence="2 3">Zambia</strain>
    </source>
</reference>
<proteinExistence type="predicted"/>
<gene>
    <name evidence="2" type="ORF">SMRZ_LOCUS18177</name>
</gene>
<dbReference type="EMBL" id="UZAI01017570">
    <property type="protein sequence ID" value="VDP26763.1"/>
    <property type="molecule type" value="Genomic_DNA"/>
</dbReference>
<evidence type="ECO:0000256" key="1">
    <source>
        <dbReference type="SAM" id="MobiDB-lite"/>
    </source>
</evidence>
<protein>
    <submittedName>
        <fullName evidence="2">Uncharacterized protein</fullName>
    </submittedName>
</protein>
<keyword evidence="3" id="KW-1185">Reference proteome</keyword>
<dbReference type="Proteomes" id="UP000277204">
    <property type="component" value="Unassembled WGS sequence"/>
</dbReference>
<name>A0A183MQ52_9TREM</name>
<dbReference type="AlphaFoldDB" id="A0A183MQ52"/>
<evidence type="ECO:0000313" key="3">
    <source>
        <dbReference type="Proteomes" id="UP000277204"/>
    </source>
</evidence>
<feature type="region of interest" description="Disordered" evidence="1">
    <location>
        <begin position="62"/>
        <end position="108"/>
    </location>
</feature>
<feature type="compositionally biased region" description="Basic and acidic residues" evidence="1">
    <location>
        <begin position="85"/>
        <end position="98"/>
    </location>
</feature>